<dbReference type="Proteomes" id="UP000563094">
    <property type="component" value="Unassembled WGS sequence"/>
</dbReference>
<accession>A0A839GKA0</accession>
<name>A0A839GKA0_9BACT</name>
<evidence type="ECO:0000313" key="1">
    <source>
        <dbReference type="EMBL" id="MBA9078193.1"/>
    </source>
</evidence>
<comment type="caution">
    <text evidence="1">The sequence shown here is derived from an EMBL/GenBank/DDBJ whole genome shotgun (WGS) entry which is preliminary data.</text>
</comment>
<protein>
    <submittedName>
        <fullName evidence="1">Uncharacterized protein</fullName>
    </submittedName>
</protein>
<evidence type="ECO:0000313" key="2">
    <source>
        <dbReference type="Proteomes" id="UP000563094"/>
    </source>
</evidence>
<dbReference type="EMBL" id="JACJIQ010000011">
    <property type="protein sequence ID" value="MBA9078193.1"/>
    <property type="molecule type" value="Genomic_DNA"/>
</dbReference>
<gene>
    <name evidence="1" type="ORF">FHS90_002917</name>
</gene>
<sequence length="66" mass="7407">MMSSRGIVIKFMSDDVNGLNLRIEISGFKEALNNLKIDVDLVGTIPVETEIKSPVDEIERLYNDLP</sequence>
<proteinExistence type="predicted"/>
<reference evidence="1 2" key="1">
    <citation type="submission" date="2020-08" db="EMBL/GenBank/DDBJ databases">
        <title>Genomic Encyclopedia of Type Strains, Phase IV (KMG-IV): sequencing the most valuable type-strain genomes for metagenomic binning, comparative biology and taxonomic classification.</title>
        <authorList>
            <person name="Goeker M."/>
        </authorList>
    </citation>
    <scope>NUCLEOTIDE SEQUENCE [LARGE SCALE GENOMIC DNA]</scope>
    <source>
        <strain evidence="1 2">DSM 29854</strain>
    </source>
</reference>
<keyword evidence="2" id="KW-1185">Reference proteome</keyword>
<dbReference type="AlphaFoldDB" id="A0A839GKA0"/>
<organism evidence="1 2">
    <name type="scientific">Rufibacter quisquiliarum</name>
    <dbReference type="NCBI Taxonomy" id="1549639"/>
    <lineage>
        <taxon>Bacteria</taxon>
        <taxon>Pseudomonadati</taxon>
        <taxon>Bacteroidota</taxon>
        <taxon>Cytophagia</taxon>
        <taxon>Cytophagales</taxon>
        <taxon>Hymenobacteraceae</taxon>
        <taxon>Rufibacter</taxon>
    </lineage>
</organism>
<dbReference type="RefSeq" id="WP_182513469.1">
    <property type="nucleotide sequence ID" value="NZ_JACJIQ010000011.1"/>
</dbReference>